<proteinExistence type="predicted"/>
<evidence type="ECO:0000313" key="1">
    <source>
        <dbReference type="EMBL" id="KAE9249655.1"/>
    </source>
</evidence>
<accession>A0A6A4A7L0</accession>
<protein>
    <submittedName>
        <fullName evidence="1">Uncharacterized protein</fullName>
    </submittedName>
</protein>
<dbReference type="Proteomes" id="UP000440367">
    <property type="component" value="Unassembled WGS sequence"/>
</dbReference>
<organism evidence="1 3">
    <name type="scientific">Phytophthora fragariae</name>
    <dbReference type="NCBI Taxonomy" id="53985"/>
    <lineage>
        <taxon>Eukaryota</taxon>
        <taxon>Sar</taxon>
        <taxon>Stramenopiles</taxon>
        <taxon>Oomycota</taxon>
        <taxon>Peronosporomycetes</taxon>
        <taxon>Peronosporales</taxon>
        <taxon>Peronosporaceae</taxon>
        <taxon>Phytophthora</taxon>
    </lineage>
</organism>
<dbReference type="Proteomes" id="UP000486351">
    <property type="component" value="Unassembled WGS sequence"/>
</dbReference>
<comment type="caution">
    <text evidence="1">The sequence shown here is derived from an EMBL/GenBank/DDBJ whole genome shotgun (WGS) entry which is preliminary data.</text>
</comment>
<name>A0A6A4A7L0_9STRA</name>
<dbReference type="EMBL" id="QXFY01000112">
    <property type="protein sequence ID" value="KAE9356457.1"/>
    <property type="molecule type" value="Genomic_DNA"/>
</dbReference>
<evidence type="ECO:0000313" key="2">
    <source>
        <dbReference type="EMBL" id="KAE9356457.1"/>
    </source>
</evidence>
<sequence>MMLSTSELVDKKAECLGNLNNIDIGQCDKFSSQTSASKIPTNTS</sequence>
<evidence type="ECO:0000313" key="3">
    <source>
        <dbReference type="Proteomes" id="UP000440367"/>
    </source>
</evidence>
<reference evidence="1 3" key="1">
    <citation type="submission" date="2018-08" db="EMBL/GenBank/DDBJ databases">
        <title>Genomic investigation of the strawberry pathogen Phytophthora fragariae indicates pathogenicity is determined by transcriptional variation in three key races.</title>
        <authorList>
            <person name="Adams T.M."/>
            <person name="Armitage A.D."/>
            <person name="Sobczyk M.K."/>
            <person name="Bates H.J."/>
            <person name="Dunwell J.M."/>
            <person name="Nellist C.F."/>
            <person name="Harrison R.J."/>
        </authorList>
    </citation>
    <scope>NUCLEOTIDE SEQUENCE [LARGE SCALE GENOMIC DNA]</scope>
    <source>
        <strain evidence="1 3">BC-1</strain>
        <strain evidence="2 4">NOV-77</strain>
    </source>
</reference>
<dbReference type="EMBL" id="QXGD01000167">
    <property type="protein sequence ID" value="KAE9249655.1"/>
    <property type="molecule type" value="Genomic_DNA"/>
</dbReference>
<gene>
    <name evidence="1" type="ORF">PF002_g5186</name>
    <name evidence="2" type="ORF">PF008_g3607</name>
</gene>
<dbReference type="AlphaFoldDB" id="A0A6A4A7L0"/>
<evidence type="ECO:0000313" key="4">
    <source>
        <dbReference type="Proteomes" id="UP000486351"/>
    </source>
</evidence>